<reference evidence="1" key="1">
    <citation type="journal article" date="2011" name="Genome Biol.">
        <title>The draft genome of the carcinogenic human liver fluke Clonorchis sinensis.</title>
        <authorList>
            <person name="Wang X."/>
            <person name="Chen W."/>
            <person name="Huang Y."/>
            <person name="Sun J."/>
            <person name="Men J."/>
            <person name="Liu H."/>
            <person name="Luo F."/>
            <person name="Guo L."/>
            <person name="Lv X."/>
            <person name="Deng C."/>
            <person name="Zhou C."/>
            <person name="Fan Y."/>
            <person name="Li X."/>
            <person name="Huang L."/>
            <person name="Hu Y."/>
            <person name="Liang C."/>
            <person name="Hu X."/>
            <person name="Xu J."/>
            <person name="Yu X."/>
        </authorList>
    </citation>
    <scope>NUCLEOTIDE SEQUENCE [LARGE SCALE GENOMIC DNA]</scope>
    <source>
        <strain evidence="1">Henan</strain>
    </source>
</reference>
<proteinExistence type="predicted"/>
<keyword evidence="2" id="KW-1185">Reference proteome</keyword>
<dbReference type="Proteomes" id="UP000008909">
    <property type="component" value="Unassembled WGS sequence"/>
</dbReference>
<evidence type="ECO:0000313" key="2">
    <source>
        <dbReference type="Proteomes" id="UP000008909"/>
    </source>
</evidence>
<accession>G7YL30</accession>
<gene>
    <name evidence="1" type="ORF">CLF_110718</name>
</gene>
<organism evidence="1 2">
    <name type="scientific">Clonorchis sinensis</name>
    <name type="common">Chinese liver fluke</name>
    <dbReference type="NCBI Taxonomy" id="79923"/>
    <lineage>
        <taxon>Eukaryota</taxon>
        <taxon>Metazoa</taxon>
        <taxon>Spiralia</taxon>
        <taxon>Lophotrochozoa</taxon>
        <taxon>Platyhelminthes</taxon>
        <taxon>Trematoda</taxon>
        <taxon>Digenea</taxon>
        <taxon>Opisthorchiida</taxon>
        <taxon>Opisthorchiata</taxon>
        <taxon>Opisthorchiidae</taxon>
        <taxon>Clonorchis</taxon>
    </lineage>
</organism>
<dbReference type="AlphaFoldDB" id="G7YL30"/>
<reference key="2">
    <citation type="submission" date="2011-10" db="EMBL/GenBank/DDBJ databases">
        <title>The genome and transcriptome sequence of Clonorchis sinensis provide insights into the carcinogenic liver fluke.</title>
        <authorList>
            <person name="Wang X."/>
            <person name="Huang Y."/>
            <person name="Chen W."/>
            <person name="Liu H."/>
            <person name="Guo L."/>
            <person name="Chen Y."/>
            <person name="Luo F."/>
            <person name="Zhou W."/>
            <person name="Sun J."/>
            <person name="Mao Q."/>
            <person name="Liang P."/>
            <person name="Zhou C."/>
            <person name="Tian Y."/>
            <person name="Men J."/>
            <person name="Lv X."/>
            <person name="Huang L."/>
            <person name="Zhou J."/>
            <person name="Hu Y."/>
            <person name="Li R."/>
            <person name="Zhang F."/>
            <person name="Lei H."/>
            <person name="Li X."/>
            <person name="Hu X."/>
            <person name="Liang C."/>
            <person name="Xu J."/>
            <person name="Wu Z."/>
            <person name="Yu X."/>
        </authorList>
    </citation>
    <scope>NUCLEOTIDE SEQUENCE</scope>
    <source>
        <strain>Henan</strain>
    </source>
</reference>
<dbReference type="EMBL" id="DF143555">
    <property type="protein sequence ID" value="GAA53661.1"/>
    <property type="molecule type" value="Genomic_DNA"/>
</dbReference>
<evidence type="ECO:0000313" key="1">
    <source>
        <dbReference type="EMBL" id="GAA53661.1"/>
    </source>
</evidence>
<name>G7YL30_CLOSI</name>
<sequence length="51" mass="6222">MLVCNYRVRCISFDHFEELNRWVRILKTHLTCEFRHFLNFLFTTGGLMILS</sequence>
<protein>
    <submittedName>
        <fullName evidence="1">Uncharacterized protein</fullName>
    </submittedName>
</protein>